<keyword evidence="1" id="KW-1133">Transmembrane helix</keyword>
<proteinExistence type="predicted"/>
<evidence type="ECO:0000256" key="1">
    <source>
        <dbReference type="SAM" id="Phobius"/>
    </source>
</evidence>
<keyword evidence="3" id="KW-1185">Reference proteome</keyword>
<gene>
    <name evidence="2" type="ORF">HDK90DRAFT_498174</name>
</gene>
<reference evidence="2 3" key="1">
    <citation type="submission" date="2024-04" db="EMBL/GenBank/DDBJ databases">
        <title>Phyllosticta paracitricarpa is synonymous to the EU quarantine fungus P. citricarpa based on phylogenomic analyses.</title>
        <authorList>
            <consortium name="Lawrence Berkeley National Laboratory"/>
            <person name="Van Ingen-Buijs V.A."/>
            <person name="Van Westerhoven A.C."/>
            <person name="Haridas S."/>
            <person name="Skiadas P."/>
            <person name="Martin F."/>
            <person name="Groenewald J.Z."/>
            <person name="Crous P.W."/>
            <person name="Seidl M.F."/>
        </authorList>
    </citation>
    <scope>NUCLEOTIDE SEQUENCE [LARGE SCALE GENOMIC DNA]</scope>
    <source>
        <strain evidence="2 3">CBS 123374</strain>
    </source>
</reference>
<sequence>MHHPSQYPFSCCTFFRPSASRPLSSAVGCFALLPFSLLYFSFVRDWMADARRIFGLWGHRLFAALHALPTVARLLAFRFIANFIVDGAVGRMGGLGWSLVFVGILHLAITPSFSLSLSILASFLIIHSASRGVHGRQSTYLLTELGDCSSSGTGVLLLWGASARMHACMV</sequence>
<feature type="transmembrane region" description="Helical" evidence="1">
    <location>
        <begin position="61"/>
        <end position="85"/>
    </location>
</feature>
<name>A0ABR1YBN3_9PEZI</name>
<keyword evidence="1" id="KW-0812">Transmembrane</keyword>
<evidence type="ECO:0000313" key="3">
    <source>
        <dbReference type="Proteomes" id="UP001492380"/>
    </source>
</evidence>
<accession>A0ABR1YBN3</accession>
<feature type="transmembrane region" description="Helical" evidence="1">
    <location>
        <begin position="97"/>
        <end position="126"/>
    </location>
</feature>
<organism evidence="2 3">
    <name type="scientific">Phyllosticta capitalensis</name>
    <dbReference type="NCBI Taxonomy" id="121624"/>
    <lineage>
        <taxon>Eukaryota</taxon>
        <taxon>Fungi</taxon>
        <taxon>Dikarya</taxon>
        <taxon>Ascomycota</taxon>
        <taxon>Pezizomycotina</taxon>
        <taxon>Dothideomycetes</taxon>
        <taxon>Dothideomycetes incertae sedis</taxon>
        <taxon>Botryosphaeriales</taxon>
        <taxon>Phyllostictaceae</taxon>
        <taxon>Phyllosticta</taxon>
    </lineage>
</organism>
<feature type="transmembrane region" description="Helical" evidence="1">
    <location>
        <begin position="23"/>
        <end position="40"/>
    </location>
</feature>
<evidence type="ECO:0000313" key="2">
    <source>
        <dbReference type="EMBL" id="KAK8224842.1"/>
    </source>
</evidence>
<keyword evidence="1" id="KW-0472">Membrane</keyword>
<comment type="caution">
    <text evidence="2">The sequence shown here is derived from an EMBL/GenBank/DDBJ whole genome shotgun (WGS) entry which is preliminary data.</text>
</comment>
<dbReference type="EMBL" id="JBBWRZ010000012">
    <property type="protein sequence ID" value="KAK8224842.1"/>
    <property type="molecule type" value="Genomic_DNA"/>
</dbReference>
<dbReference type="Proteomes" id="UP001492380">
    <property type="component" value="Unassembled WGS sequence"/>
</dbReference>
<protein>
    <submittedName>
        <fullName evidence="2">Uncharacterized protein</fullName>
    </submittedName>
</protein>